<evidence type="ECO:0000256" key="7">
    <source>
        <dbReference type="SAM" id="MobiDB-lite"/>
    </source>
</evidence>
<reference evidence="9 10" key="1">
    <citation type="journal article" date="2020" name="bioRxiv">
        <title>Sequence and annotation of 42 cannabis genomes reveals extensive copy number variation in cannabinoid synthesis and pathogen resistance genes.</title>
        <authorList>
            <person name="Mckernan K.J."/>
            <person name="Helbert Y."/>
            <person name="Kane L.T."/>
            <person name="Ebling H."/>
            <person name="Zhang L."/>
            <person name="Liu B."/>
            <person name="Eaton Z."/>
            <person name="Mclaughlin S."/>
            <person name="Kingan S."/>
            <person name="Baybayan P."/>
            <person name="Concepcion G."/>
            <person name="Jordan M."/>
            <person name="Riva A."/>
            <person name="Barbazuk W."/>
            <person name="Harkins T."/>
        </authorList>
    </citation>
    <scope>NUCLEOTIDE SEQUENCE [LARGE SCALE GENOMIC DNA]</scope>
    <source>
        <strain evidence="10">cv. Jamaican Lion 4</strain>
        <tissue evidence="9">Leaf</tissue>
    </source>
</reference>
<evidence type="ECO:0000256" key="2">
    <source>
        <dbReference type="ARBA" id="ARBA00023012"/>
    </source>
</evidence>
<evidence type="ECO:0000256" key="5">
    <source>
        <dbReference type="ARBA" id="ARBA00023242"/>
    </source>
</evidence>
<feature type="region of interest" description="Disordered" evidence="7">
    <location>
        <begin position="196"/>
        <end position="245"/>
    </location>
</feature>
<dbReference type="Gene3D" id="1.10.10.60">
    <property type="entry name" value="Homeodomain-like"/>
    <property type="match status" value="1"/>
</dbReference>
<dbReference type="SMART" id="SM00448">
    <property type="entry name" value="REC"/>
    <property type="match status" value="1"/>
</dbReference>
<keyword evidence="5" id="KW-0539">Nucleus</keyword>
<evidence type="ECO:0000256" key="4">
    <source>
        <dbReference type="ARBA" id="ARBA00023163"/>
    </source>
</evidence>
<keyword evidence="2" id="KW-0902">Two-component regulatory system</keyword>
<gene>
    <name evidence="9" type="ORF">F8388_017963</name>
</gene>
<feature type="region of interest" description="Disordered" evidence="7">
    <location>
        <begin position="560"/>
        <end position="595"/>
    </location>
</feature>
<proteinExistence type="predicted"/>
<dbReference type="FunFam" id="1.10.10.60:FF:000007">
    <property type="entry name" value="Two-component response regulator"/>
    <property type="match status" value="1"/>
</dbReference>
<dbReference type="EMBL" id="JAATIP010000291">
    <property type="protein sequence ID" value="KAF4353640.1"/>
    <property type="molecule type" value="Genomic_DNA"/>
</dbReference>
<keyword evidence="4" id="KW-0804">Transcription</keyword>
<evidence type="ECO:0000256" key="3">
    <source>
        <dbReference type="ARBA" id="ARBA00023015"/>
    </source>
</evidence>
<dbReference type="Pfam" id="PF00072">
    <property type="entry name" value="Response_reg"/>
    <property type="match status" value="1"/>
</dbReference>
<feature type="domain" description="Response regulatory" evidence="8">
    <location>
        <begin position="41"/>
        <end position="156"/>
    </location>
</feature>
<dbReference type="PROSITE" id="PS50110">
    <property type="entry name" value="RESPONSE_REGULATORY"/>
    <property type="match status" value="1"/>
</dbReference>
<evidence type="ECO:0000259" key="8">
    <source>
        <dbReference type="PROSITE" id="PS50110"/>
    </source>
</evidence>
<comment type="caution">
    <text evidence="9">The sequence shown here is derived from an EMBL/GenBank/DDBJ whole genome shotgun (WGS) entry which is preliminary data.</text>
</comment>
<dbReference type="PANTHER" id="PTHR43874:SF19">
    <property type="entry name" value="RESPONSE REGULATOR 23-RELATED"/>
    <property type="match status" value="1"/>
</dbReference>
<dbReference type="GO" id="GO:0003677">
    <property type="term" value="F:DNA binding"/>
    <property type="evidence" value="ECO:0007669"/>
    <property type="project" value="InterPro"/>
</dbReference>
<keyword evidence="3" id="KW-0805">Transcription regulation</keyword>
<dbReference type="InterPro" id="IPR009057">
    <property type="entry name" value="Homeodomain-like_sf"/>
</dbReference>
<dbReference type="AlphaFoldDB" id="A0A7J6E710"/>
<dbReference type="NCBIfam" id="TIGR01557">
    <property type="entry name" value="myb_SHAQKYF"/>
    <property type="match status" value="1"/>
</dbReference>
<dbReference type="InterPro" id="IPR006447">
    <property type="entry name" value="Myb_dom_plants"/>
</dbReference>
<protein>
    <recommendedName>
        <fullName evidence="8">Response regulatory domain-containing protein</fullName>
    </recommendedName>
</protein>
<dbReference type="Gene3D" id="3.40.50.2300">
    <property type="match status" value="1"/>
</dbReference>
<evidence type="ECO:0000256" key="1">
    <source>
        <dbReference type="ARBA" id="ARBA00004123"/>
    </source>
</evidence>
<dbReference type="SUPFAM" id="SSF52172">
    <property type="entry name" value="CheY-like"/>
    <property type="match status" value="1"/>
</dbReference>
<evidence type="ECO:0000313" key="10">
    <source>
        <dbReference type="Proteomes" id="UP000525078"/>
    </source>
</evidence>
<evidence type="ECO:0000256" key="6">
    <source>
        <dbReference type="PROSITE-ProRule" id="PRU00169"/>
    </source>
</evidence>
<organism evidence="9 10">
    <name type="scientific">Cannabis sativa</name>
    <name type="common">Hemp</name>
    <name type="synonym">Marijuana</name>
    <dbReference type="NCBI Taxonomy" id="3483"/>
    <lineage>
        <taxon>Eukaryota</taxon>
        <taxon>Viridiplantae</taxon>
        <taxon>Streptophyta</taxon>
        <taxon>Embryophyta</taxon>
        <taxon>Tracheophyta</taxon>
        <taxon>Spermatophyta</taxon>
        <taxon>Magnoliopsida</taxon>
        <taxon>eudicotyledons</taxon>
        <taxon>Gunneridae</taxon>
        <taxon>Pentapetalae</taxon>
        <taxon>rosids</taxon>
        <taxon>fabids</taxon>
        <taxon>Rosales</taxon>
        <taxon>Cannabaceae</taxon>
        <taxon>Cannabis</taxon>
    </lineage>
</organism>
<feature type="compositionally biased region" description="Polar residues" evidence="7">
    <location>
        <begin position="560"/>
        <end position="592"/>
    </location>
</feature>
<dbReference type="SUPFAM" id="SSF46689">
    <property type="entry name" value="Homeodomain-like"/>
    <property type="match status" value="1"/>
</dbReference>
<dbReference type="InterPro" id="IPR045279">
    <property type="entry name" value="ARR-like"/>
</dbReference>
<feature type="compositionally biased region" description="Low complexity" evidence="7">
    <location>
        <begin position="206"/>
        <end position="217"/>
    </location>
</feature>
<dbReference type="GO" id="GO:0005634">
    <property type="term" value="C:nucleus"/>
    <property type="evidence" value="ECO:0007669"/>
    <property type="project" value="UniProtKB-SubCell"/>
</dbReference>
<accession>A0A7J6E710</accession>
<comment type="subcellular location">
    <subcellularLocation>
        <location evidence="1">Nucleus</location>
    </subcellularLocation>
</comment>
<feature type="modified residue" description="4-aspartylphosphate" evidence="6">
    <location>
        <position position="92"/>
    </location>
</feature>
<name>A0A7J6E710_CANSA</name>
<dbReference type="Proteomes" id="UP000525078">
    <property type="component" value="Unassembled WGS sequence"/>
</dbReference>
<dbReference type="GO" id="GO:0009736">
    <property type="term" value="P:cytokinin-activated signaling pathway"/>
    <property type="evidence" value="ECO:0007669"/>
    <property type="project" value="InterPro"/>
</dbReference>
<feature type="compositionally biased region" description="Polar residues" evidence="7">
    <location>
        <begin position="231"/>
        <end position="241"/>
    </location>
</feature>
<sequence length="769" mass="86351">MVTILSTTTLSPDLTSTPRSVSAQRPALLESFVEPALEHAVERSITVEPFIQRDVVIENSSDPIQVMSVKNPLDALAALRTQKGLIDLVVTDLHMPYMNGFQLQELIEKEFQLPVIMMSVDDKDTVLLKSAQSGVVFFISKPVSLNDLKYVWQHVIKYKRGKSVVTKHSKYNSNHHDDVVTNNQEQVSDILNDVGESRKDENIPSDPNNKIINNQNIIDEDEDGDDDMESYSKNKNNTSSGLLDYDHETDNQVNVIKSKGHKKKKVVWTNSLHNSFLLAIGHLGLEKAVPKKILEFMNIPGLTRENVASHLQKYRLFLKKVSEKGSLNETKTNMLASRMCRSTFAMGYQQELLLNNHHQIPFSSLSQFYSTHNNYNINNSNYNNHHIWPYSSSSSPPWSTTSLPNPIDFSETNYCMATNPYDIVNNNCNYSNGFSNEDSSSFNGIVQNRLDYNSRTSCMRGHLLSSTNDALYHNYINGKNRCVPNSLGGIYIPHIKNNENQIMIDGGGGQQSIEFPNCSDELMKNNIGVLLPNENPMNEMSNNMTNLVVPSTQYGFGSSSEINHSLVQPSSNGNYDLHQQSASSSNYDQPSSVVEPMQPSLQQHCYDVLPNSDEQYSNAIGDDDSNNLSSVINNESTFTASLAGELPVPNDVLDDIIDGDDSLDQFIDELFPLDFQDIDVMNPSLENKDNNCLNQNPGVDQLSGNIATPYVVQESEQQGMEEFLNSTATAEQFINFPTHKLNEVEFDQLMDWDEFLDNMLDNKYPGPLE</sequence>
<dbReference type="PANTHER" id="PTHR43874">
    <property type="entry name" value="TWO-COMPONENT RESPONSE REGULATOR"/>
    <property type="match status" value="1"/>
</dbReference>
<keyword evidence="6" id="KW-0597">Phosphoprotein</keyword>
<dbReference type="GO" id="GO:0000160">
    <property type="term" value="P:phosphorelay signal transduction system"/>
    <property type="evidence" value="ECO:0007669"/>
    <property type="project" value="UniProtKB-KW"/>
</dbReference>
<dbReference type="InterPro" id="IPR001789">
    <property type="entry name" value="Sig_transdc_resp-reg_receiver"/>
</dbReference>
<feature type="compositionally biased region" description="Acidic residues" evidence="7">
    <location>
        <begin position="218"/>
        <end position="229"/>
    </location>
</feature>
<dbReference type="InterPro" id="IPR011006">
    <property type="entry name" value="CheY-like_superfamily"/>
</dbReference>
<evidence type="ECO:0000313" key="9">
    <source>
        <dbReference type="EMBL" id="KAF4353640.1"/>
    </source>
</evidence>